<name>A0ABV2V1X7_9ACTN</name>
<protein>
    <submittedName>
        <fullName evidence="1">Uncharacterized protein</fullName>
    </submittedName>
</protein>
<keyword evidence="2" id="KW-1185">Reference proteome</keyword>
<proteinExistence type="predicted"/>
<evidence type="ECO:0000313" key="1">
    <source>
        <dbReference type="EMBL" id="MET9847829.1"/>
    </source>
</evidence>
<comment type="caution">
    <text evidence="1">The sequence shown here is derived from an EMBL/GenBank/DDBJ whole genome shotgun (WGS) entry which is preliminary data.</text>
</comment>
<dbReference type="Proteomes" id="UP001550210">
    <property type="component" value="Unassembled WGS sequence"/>
</dbReference>
<reference evidence="1 2" key="1">
    <citation type="submission" date="2024-06" db="EMBL/GenBank/DDBJ databases">
        <title>The Natural Products Discovery Center: Release of the First 8490 Sequenced Strains for Exploring Actinobacteria Biosynthetic Diversity.</title>
        <authorList>
            <person name="Kalkreuter E."/>
            <person name="Kautsar S.A."/>
            <person name="Yang D."/>
            <person name="Bader C.D."/>
            <person name="Teijaro C.N."/>
            <person name="Fluegel L."/>
            <person name="Davis C.M."/>
            <person name="Simpson J.R."/>
            <person name="Lauterbach L."/>
            <person name="Steele A.D."/>
            <person name="Gui C."/>
            <person name="Meng S."/>
            <person name="Li G."/>
            <person name="Viehrig K."/>
            <person name="Ye F."/>
            <person name="Su P."/>
            <person name="Kiefer A.F."/>
            <person name="Nichols A."/>
            <person name="Cepeda A.J."/>
            <person name="Yan W."/>
            <person name="Fan B."/>
            <person name="Jiang Y."/>
            <person name="Adhikari A."/>
            <person name="Zheng C.-J."/>
            <person name="Schuster L."/>
            <person name="Cowan T.M."/>
            <person name="Smanski M.J."/>
            <person name="Chevrette M.G."/>
            <person name="De Carvalho L.P.S."/>
            <person name="Shen B."/>
        </authorList>
    </citation>
    <scope>NUCLEOTIDE SEQUENCE [LARGE SCALE GENOMIC DNA]</scope>
    <source>
        <strain evidence="1 2">NPDC006434</strain>
    </source>
</reference>
<dbReference type="RefSeq" id="WP_355399306.1">
    <property type="nucleotide sequence ID" value="NZ_JBEXPZ010000034.1"/>
</dbReference>
<organism evidence="1 2">
    <name type="scientific">Streptomyces ossamyceticus</name>
    <dbReference type="NCBI Taxonomy" id="249581"/>
    <lineage>
        <taxon>Bacteria</taxon>
        <taxon>Bacillati</taxon>
        <taxon>Actinomycetota</taxon>
        <taxon>Actinomycetes</taxon>
        <taxon>Kitasatosporales</taxon>
        <taxon>Streptomycetaceae</taxon>
        <taxon>Streptomyces</taxon>
    </lineage>
</organism>
<gene>
    <name evidence="1" type="ORF">ABZZ21_25435</name>
</gene>
<dbReference type="EMBL" id="JBEXPZ010000034">
    <property type="protein sequence ID" value="MET9847829.1"/>
    <property type="molecule type" value="Genomic_DNA"/>
</dbReference>
<sequence length="44" mass="4840">MLLDVEGEPVELPRVGTLTVPIRWLHPMDTPVSPGHHDASLRGI</sequence>
<evidence type="ECO:0000313" key="2">
    <source>
        <dbReference type="Proteomes" id="UP001550210"/>
    </source>
</evidence>
<accession>A0ABV2V1X7</accession>